<dbReference type="Pfam" id="PF03571">
    <property type="entry name" value="Peptidase_M49"/>
    <property type="match status" value="1"/>
</dbReference>
<protein>
    <recommendedName>
        <fullName evidence="6">DNA mismatch repair protein MutT</fullName>
    </recommendedName>
</protein>
<feature type="chain" id="PRO_5046387905" description="DNA mismatch repair protein MutT" evidence="3">
    <location>
        <begin position="29"/>
        <end position="557"/>
    </location>
</feature>
<reference evidence="4" key="1">
    <citation type="submission" date="2022-03" db="EMBL/GenBank/DDBJ databases">
        <title>Identification of a novel bacterium isolated from mangrove sediments.</title>
        <authorList>
            <person name="Pan X."/>
        </authorList>
    </citation>
    <scope>NUCLEOTIDE SEQUENCE</scope>
    <source>
        <strain evidence="4">B1949</strain>
    </source>
</reference>
<proteinExistence type="predicted"/>
<evidence type="ECO:0008006" key="6">
    <source>
        <dbReference type="Google" id="ProtNLM"/>
    </source>
</evidence>
<evidence type="ECO:0000256" key="3">
    <source>
        <dbReference type="SAM" id="SignalP"/>
    </source>
</evidence>
<feature type="signal peptide" evidence="3">
    <location>
        <begin position="1"/>
        <end position="28"/>
    </location>
</feature>
<dbReference type="RefSeq" id="WP_244021203.1">
    <property type="nucleotide sequence ID" value="NZ_JALHLF010000045.1"/>
</dbReference>
<dbReference type="EMBL" id="JALHLF010000045">
    <property type="protein sequence ID" value="MCJ2183416.1"/>
    <property type="molecule type" value="Genomic_DNA"/>
</dbReference>
<keyword evidence="5" id="KW-1185">Reference proteome</keyword>
<evidence type="ECO:0000313" key="5">
    <source>
        <dbReference type="Proteomes" id="UP001162881"/>
    </source>
</evidence>
<keyword evidence="2" id="KW-0378">Hydrolase</keyword>
<dbReference type="Gene3D" id="3.30.540.30">
    <property type="match status" value="1"/>
</dbReference>
<evidence type="ECO:0000256" key="2">
    <source>
        <dbReference type="ARBA" id="ARBA00022801"/>
    </source>
</evidence>
<dbReference type="PANTHER" id="PTHR23422">
    <property type="entry name" value="DIPEPTIDYL PEPTIDASE III-RELATED"/>
    <property type="match status" value="1"/>
</dbReference>
<keyword evidence="1" id="KW-0479">Metal-binding</keyword>
<evidence type="ECO:0000313" key="4">
    <source>
        <dbReference type="EMBL" id="MCJ2183416.1"/>
    </source>
</evidence>
<organism evidence="4 5">
    <name type="scientific">Novosphingobium organovorum</name>
    <dbReference type="NCBI Taxonomy" id="2930092"/>
    <lineage>
        <taxon>Bacteria</taxon>
        <taxon>Pseudomonadati</taxon>
        <taxon>Pseudomonadota</taxon>
        <taxon>Alphaproteobacteria</taxon>
        <taxon>Sphingomonadales</taxon>
        <taxon>Sphingomonadaceae</taxon>
        <taxon>Novosphingobium</taxon>
    </lineage>
</organism>
<accession>A0ABT0BEF4</accession>
<evidence type="ECO:0000256" key="1">
    <source>
        <dbReference type="ARBA" id="ARBA00022723"/>
    </source>
</evidence>
<dbReference type="PANTHER" id="PTHR23422:SF9">
    <property type="entry name" value="ZN-DEPENDENT HYDROLASE"/>
    <property type="match status" value="1"/>
</dbReference>
<dbReference type="Proteomes" id="UP001162881">
    <property type="component" value="Unassembled WGS sequence"/>
</dbReference>
<gene>
    <name evidence="4" type="ORF">MTR62_12055</name>
</gene>
<sequence length="557" mass="61278">MAYRKTLTTLALLMAGAAPALGAVPASAAQTVPDYDMAAQKAKLATIDMEVDTAFLSPEERQVVNLLIQASDLLSEVYLRQRYAENPQVRRAIAVSRRADRDLLLTMFDRNFGPWDELAELHPFWGTAPMPEGAGFYPEDLTRAELDAYIAAHPDQKAALLGPYTVVRRKGDALVAIPYSQAYREWLEPAAKLLDKAAAITSNPSLRTFLRLRANAFRTDQYFASELAWMDLEGTPIEVAIGPYEVYTDRLMGAKTAFESFVTLKDPEQSAALAKYKTYLRDMEANLPIEDQYKNFQRGFASPIAVAEQVHGGGDNVPGPQTVAFNLPNDERVREAKGAKKVILSNVLGAKFERILKPMGAMVLEPAQAALVEKKYMQFETLFHELSHSLGPGTIVVDGRKTTVDAMLKEQNSALEEAKADVAGAWNILFLMDKGALPVAEKPQLFATYFTGIFRAVRFGAVEAHGKGAALQYGYLRAHGAFTYDAAARRYVIDDARMRTGIRDLLHDILMLQATGDYEGTKAFMAKWAKLDPEAEAAVAAMGALPVDIEPVYPKGV</sequence>
<comment type="caution">
    <text evidence="4">The sequence shown here is derived from an EMBL/GenBank/DDBJ whole genome shotgun (WGS) entry which is preliminary data.</text>
</comment>
<dbReference type="InterPro" id="IPR039461">
    <property type="entry name" value="Peptidase_M49"/>
</dbReference>
<keyword evidence="3" id="KW-0732">Signal</keyword>
<name>A0ABT0BEF4_9SPHN</name>